<dbReference type="InterPro" id="IPR036291">
    <property type="entry name" value="NAD(P)-bd_dom_sf"/>
</dbReference>
<evidence type="ECO:0000313" key="5">
    <source>
        <dbReference type="Proteomes" id="UP000199468"/>
    </source>
</evidence>
<name>A0ABY0P5T7_9HYPH</name>
<comment type="similarity">
    <text evidence="2">Belongs to the NAD(P)-dependent epimerase/dehydratase family.</text>
</comment>
<organism evidence="4 5">
    <name type="scientific">Bosea robiniae</name>
    <dbReference type="NCBI Taxonomy" id="1036780"/>
    <lineage>
        <taxon>Bacteria</taxon>
        <taxon>Pseudomonadati</taxon>
        <taxon>Pseudomonadota</taxon>
        <taxon>Alphaproteobacteria</taxon>
        <taxon>Hyphomicrobiales</taxon>
        <taxon>Boseaceae</taxon>
        <taxon>Bosea</taxon>
    </lineage>
</organism>
<sequence length="354" mass="38902">MTESFAGKNVLVVGGAGFVGSNLVKQILREKPRKLTIVDNFLSADPVNVPDDPAVKLVSGPITSDRILAELDDDLDYAYHLACFHGNQSSIHDPLMDHENNTLTTLKLFERLKDIKSLKKVVYSAAGCAVAAKTFDGATATTEDAQVSLFHDSPYSISKLIGEMYGNYYFTRHGLPFVKARFQNVYGPGEILGAGRWRGTPATVWRNVTPTFIWKSLHGEALPVENGGIATRDFIFVEDMARGLMACGLKGEPGEIYNLGSGAEISIRELAERINAATGNATPIALTPARDWDRSGQRFASTDKAREKLGFVAEVPHEEGVRRTVEWTKANKPTIMRCMMSHAHFVPDVRKYAV</sequence>
<dbReference type="Gene3D" id="3.40.50.720">
    <property type="entry name" value="NAD(P)-binding Rossmann-like Domain"/>
    <property type="match status" value="1"/>
</dbReference>
<evidence type="ECO:0000313" key="4">
    <source>
        <dbReference type="EMBL" id="SDG79134.1"/>
    </source>
</evidence>
<protein>
    <submittedName>
        <fullName evidence="4">Nucleoside-diphosphate-sugar epimerase</fullName>
    </submittedName>
</protein>
<dbReference type="SUPFAM" id="SSF51735">
    <property type="entry name" value="NAD(P)-binding Rossmann-fold domains"/>
    <property type="match status" value="1"/>
</dbReference>
<dbReference type="EMBL" id="FNBZ01000005">
    <property type="protein sequence ID" value="SDG79134.1"/>
    <property type="molecule type" value="Genomic_DNA"/>
</dbReference>
<evidence type="ECO:0000256" key="2">
    <source>
        <dbReference type="ARBA" id="ARBA00007637"/>
    </source>
</evidence>
<dbReference type="Proteomes" id="UP000199468">
    <property type="component" value="Unassembled WGS sequence"/>
</dbReference>
<dbReference type="Gene3D" id="3.90.25.10">
    <property type="entry name" value="UDP-galactose 4-epimerase, domain 1"/>
    <property type="match status" value="1"/>
</dbReference>
<keyword evidence="5" id="KW-1185">Reference proteome</keyword>
<feature type="domain" description="NAD-dependent epimerase/dehydratase" evidence="3">
    <location>
        <begin position="10"/>
        <end position="260"/>
    </location>
</feature>
<dbReference type="Pfam" id="PF01370">
    <property type="entry name" value="Epimerase"/>
    <property type="match status" value="1"/>
</dbReference>
<evidence type="ECO:0000259" key="3">
    <source>
        <dbReference type="Pfam" id="PF01370"/>
    </source>
</evidence>
<dbReference type="PANTHER" id="PTHR43000">
    <property type="entry name" value="DTDP-D-GLUCOSE 4,6-DEHYDRATASE-RELATED"/>
    <property type="match status" value="1"/>
</dbReference>
<accession>A0ABY0P5T7</accession>
<proteinExistence type="inferred from homology"/>
<gene>
    <name evidence="4" type="ORF">SAMN05421844_105286</name>
</gene>
<comment type="caution">
    <text evidence="4">The sequence shown here is derived from an EMBL/GenBank/DDBJ whole genome shotgun (WGS) entry which is preliminary data.</text>
</comment>
<dbReference type="InterPro" id="IPR001509">
    <property type="entry name" value="Epimerase_deHydtase"/>
</dbReference>
<reference evidence="4 5" key="1">
    <citation type="submission" date="2016-10" db="EMBL/GenBank/DDBJ databases">
        <authorList>
            <person name="Varghese N."/>
            <person name="Submissions S."/>
        </authorList>
    </citation>
    <scope>NUCLEOTIDE SEQUENCE [LARGE SCALE GENOMIC DNA]</scope>
    <source>
        <strain evidence="4 5">DSM 26672</strain>
    </source>
</reference>
<dbReference type="RefSeq" id="WP_091858470.1">
    <property type="nucleotide sequence ID" value="NZ_FNBZ01000005.1"/>
</dbReference>
<evidence type="ECO:0000256" key="1">
    <source>
        <dbReference type="ARBA" id="ARBA00005125"/>
    </source>
</evidence>
<comment type="pathway">
    <text evidence="1">Bacterial outer membrane biogenesis; LPS O-antigen biosynthesis.</text>
</comment>